<protein>
    <submittedName>
        <fullName evidence="1">Uncharacterized protein</fullName>
    </submittedName>
</protein>
<dbReference type="EMBL" id="FJVC01000127">
    <property type="protein sequence ID" value="CZT43414.1"/>
    <property type="molecule type" value="Genomic_DNA"/>
</dbReference>
<name>A0A1E1M2T4_RHYSE</name>
<reference evidence="2" key="1">
    <citation type="submission" date="2016-03" db="EMBL/GenBank/DDBJ databases">
        <authorList>
            <person name="Guldener U."/>
        </authorList>
    </citation>
    <scope>NUCLEOTIDE SEQUENCE [LARGE SCALE GENOMIC DNA]</scope>
</reference>
<organism evidence="1 2">
    <name type="scientific">Rhynchosporium secalis</name>
    <name type="common">Barley scald fungus</name>
    <dbReference type="NCBI Taxonomy" id="38038"/>
    <lineage>
        <taxon>Eukaryota</taxon>
        <taxon>Fungi</taxon>
        <taxon>Dikarya</taxon>
        <taxon>Ascomycota</taxon>
        <taxon>Pezizomycotina</taxon>
        <taxon>Leotiomycetes</taxon>
        <taxon>Helotiales</taxon>
        <taxon>Ploettnerulaceae</taxon>
        <taxon>Rhynchosporium</taxon>
    </lineage>
</organism>
<evidence type="ECO:0000313" key="1">
    <source>
        <dbReference type="EMBL" id="CZT43414.1"/>
    </source>
</evidence>
<accession>A0A1E1M2T4</accession>
<gene>
    <name evidence="1" type="ORF">RSE6_03449</name>
</gene>
<dbReference type="Proteomes" id="UP000177625">
    <property type="component" value="Unassembled WGS sequence"/>
</dbReference>
<evidence type="ECO:0000313" key="2">
    <source>
        <dbReference type="Proteomes" id="UP000177625"/>
    </source>
</evidence>
<dbReference type="AlphaFoldDB" id="A0A1E1M2T4"/>
<sequence>MYITIRNGVEVRLTPTTPSGPKDHNIQRMLNMPNTVHILPTIVTCPLQNIWNTTCQRS</sequence>
<proteinExistence type="predicted"/>
<keyword evidence="2" id="KW-1185">Reference proteome</keyword>